<gene>
    <name evidence="1" type="ORF">GFB56_36385</name>
</gene>
<accession>A0AAW4FXH8</accession>
<proteinExistence type="predicted"/>
<dbReference type="RefSeq" id="WP_057224910.1">
    <property type="nucleotide sequence ID" value="NZ_CP083373.1"/>
</dbReference>
<dbReference type="Pfam" id="PF06169">
    <property type="entry name" value="DUF982"/>
    <property type="match status" value="1"/>
</dbReference>
<evidence type="ECO:0000313" key="2">
    <source>
        <dbReference type="Proteomes" id="UP000744980"/>
    </source>
</evidence>
<organism evidence="1 2">
    <name type="scientific">Ensifer canadensis</name>
    <dbReference type="NCBI Taxonomy" id="555315"/>
    <lineage>
        <taxon>Bacteria</taxon>
        <taxon>Pseudomonadati</taxon>
        <taxon>Pseudomonadota</taxon>
        <taxon>Alphaproteobacteria</taxon>
        <taxon>Hyphomicrobiales</taxon>
        <taxon>Rhizobiaceae</taxon>
        <taxon>Sinorhizobium/Ensifer group</taxon>
        <taxon>Ensifer</taxon>
    </lineage>
</organism>
<comment type="caution">
    <text evidence="1">The sequence shown here is derived from an EMBL/GenBank/DDBJ whole genome shotgun (WGS) entry which is preliminary data.</text>
</comment>
<dbReference type="Proteomes" id="UP000744980">
    <property type="component" value="Unassembled WGS sequence"/>
</dbReference>
<reference evidence="1 2" key="1">
    <citation type="submission" date="2020-01" db="EMBL/GenBank/DDBJ databases">
        <title>Draft genome assembly of Ensifer adhaerens T173.</title>
        <authorList>
            <person name="Craig J.E."/>
            <person name="Stinchcombe J.R."/>
        </authorList>
    </citation>
    <scope>NUCLEOTIDE SEQUENCE [LARGE SCALE GENOMIC DNA]</scope>
    <source>
        <strain evidence="1 2">T173</strain>
    </source>
</reference>
<protein>
    <submittedName>
        <fullName evidence="1">DUF982 domain-containing protein</fullName>
    </submittedName>
</protein>
<dbReference type="EMBL" id="WXFA01000073">
    <property type="protein sequence ID" value="MBM3096145.1"/>
    <property type="molecule type" value="Genomic_DNA"/>
</dbReference>
<name>A0AAW4FXH8_9HYPH</name>
<dbReference type="InterPro" id="IPR010385">
    <property type="entry name" value="DUF982"/>
</dbReference>
<dbReference type="Gene3D" id="6.10.250.730">
    <property type="match status" value="1"/>
</dbReference>
<evidence type="ECO:0000313" key="1">
    <source>
        <dbReference type="EMBL" id="MBM3096145.1"/>
    </source>
</evidence>
<keyword evidence="2" id="KW-1185">Reference proteome</keyword>
<sequence>MRETWEECVIVELQQPHGVQIVWDPAHAARLLTDCWPVQCGFRYGTALNRCTDAAFGTYPWKQARSAFIAAIDEERVRKLR</sequence>
<dbReference type="AlphaFoldDB" id="A0AAW4FXH8"/>